<sequence length="123" mass="14824">MRREIKSKAWDVKKLKTEVKQEEYRKEINKIIRSQHEEEDIEKAWDNMKIAIEKALAEEAELEKYIKKCFDINYELIDVQIQKLAYKYAKALPHCEIAQKWHQAEQAKQGWKTGFMARRKTIL</sequence>
<gene>
    <name evidence="1" type="ORF">ILUMI_11966</name>
</gene>
<reference evidence="1" key="1">
    <citation type="submission" date="2019-08" db="EMBL/GenBank/DDBJ databases">
        <title>The genome of the North American firefly Photinus pyralis.</title>
        <authorList>
            <consortium name="Photinus pyralis genome working group"/>
            <person name="Fallon T.R."/>
            <person name="Sander Lower S.E."/>
            <person name="Weng J.-K."/>
        </authorList>
    </citation>
    <scope>NUCLEOTIDE SEQUENCE</scope>
    <source>
        <strain evidence="1">TRF0915ILg1</strain>
        <tissue evidence="1">Whole body</tissue>
    </source>
</reference>
<evidence type="ECO:0000313" key="1">
    <source>
        <dbReference type="EMBL" id="KAF2894212.1"/>
    </source>
</evidence>
<organism evidence="1 2">
    <name type="scientific">Ignelater luminosus</name>
    <name type="common">Cucubano</name>
    <name type="synonym">Pyrophorus luminosus</name>
    <dbReference type="NCBI Taxonomy" id="2038154"/>
    <lineage>
        <taxon>Eukaryota</taxon>
        <taxon>Metazoa</taxon>
        <taxon>Ecdysozoa</taxon>
        <taxon>Arthropoda</taxon>
        <taxon>Hexapoda</taxon>
        <taxon>Insecta</taxon>
        <taxon>Pterygota</taxon>
        <taxon>Neoptera</taxon>
        <taxon>Endopterygota</taxon>
        <taxon>Coleoptera</taxon>
        <taxon>Polyphaga</taxon>
        <taxon>Elateriformia</taxon>
        <taxon>Elateroidea</taxon>
        <taxon>Elateridae</taxon>
        <taxon>Agrypninae</taxon>
        <taxon>Pyrophorini</taxon>
        <taxon>Ignelater</taxon>
    </lineage>
</organism>
<dbReference type="AlphaFoldDB" id="A0A8K0CZJ8"/>
<comment type="caution">
    <text evidence="1">The sequence shown here is derived from an EMBL/GenBank/DDBJ whole genome shotgun (WGS) entry which is preliminary data.</text>
</comment>
<dbReference type="EMBL" id="VTPC01007232">
    <property type="protein sequence ID" value="KAF2894212.1"/>
    <property type="molecule type" value="Genomic_DNA"/>
</dbReference>
<protein>
    <submittedName>
        <fullName evidence="1">Uncharacterized protein</fullName>
    </submittedName>
</protein>
<proteinExistence type="predicted"/>
<dbReference type="OrthoDB" id="6781272at2759"/>
<name>A0A8K0CZJ8_IGNLU</name>
<evidence type="ECO:0000313" key="2">
    <source>
        <dbReference type="Proteomes" id="UP000801492"/>
    </source>
</evidence>
<accession>A0A8K0CZJ8</accession>
<dbReference type="Proteomes" id="UP000801492">
    <property type="component" value="Unassembled WGS sequence"/>
</dbReference>
<keyword evidence="2" id="KW-1185">Reference proteome</keyword>